<dbReference type="EMBL" id="KN880539">
    <property type="protein sequence ID" value="KIY66962.1"/>
    <property type="molecule type" value="Genomic_DNA"/>
</dbReference>
<feature type="transmembrane region" description="Helical" evidence="2">
    <location>
        <begin position="261"/>
        <end position="285"/>
    </location>
</feature>
<feature type="transmembrane region" description="Helical" evidence="2">
    <location>
        <begin position="49"/>
        <end position="71"/>
    </location>
</feature>
<evidence type="ECO:0008006" key="5">
    <source>
        <dbReference type="Google" id="ProtNLM"/>
    </source>
</evidence>
<keyword evidence="2" id="KW-0812">Transmembrane</keyword>
<accession>A0A0D7B901</accession>
<keyword evidence="4" id="KW-1185">Reference proteome</keyword>
<evidence type="ECO:0000313" key="3">
    <source>
        <dbReference type="EMBL" id="KIY66962.1"/>
    </source>
</evidence>
<evidence type="ECO:0000256" key="1">
    <source>
        <dbReference type="SAM" id="MobiDB-lite"/>
    </source>
</evidence>
<evidence type="ECO:0000256" key="2">
    <source>
        <dbReference type="SAM" id="Phobius"/>
    </source>
</evidence>
<dbReference type="AlphaFoldDB" id="A0A0D7B901"/>
<protein>
    <recommendedName>
        <fullName evidence="5">STE3-domain-containing protein</fullName>
    </recommendedName>
</protein>
<feature type="transmembrane region" description="Helical" evidence="2">
    <location>
        <begin position="6"/>
        <end position="28"/>
    </location>
</feature>
<dbReference type="Proteomes" id="UP000054007">
    <property type="component" value="Unassembled WGS sequence"/>
</dbReference>
<feature type="transmembrane region" description="Helical" evidence="2">
    <location>
        <begin position="178"/>
        <end position="198"/>
    </location>
</feature>
<dbReference type="OrthoDB" id="2384193at2759"/>
<keyword evidence="2" id="KW-1133">Transmembrane helix</keyword>
<reference evidence="3 4" key="1">
    <citation type="journal article" date="2015" name="Fungal Genet. Biol.">
        <title>Evolution of novel wood decay mechanisms in Agaricales revealed by the genome sequences of Fistulina hepatica and Cylindrobasidium torrendii.</title>
        <authorList>
            <person name="Floudas D."/>
            <person name="Held B.W."/>
            <person name="Riley R."/>
            <person name="Nagy L.G."/>
            <person name="Koehler G."/>
            <person name="Ransdell A.S."/>
            <person name="Younus H."/>
            <person name="Chow J."/>
            <person name="Chiniquy J."/>
            <person name="Lipzen A."/>
            <person name="Tritt A."/>
            <person name="Sun H."/>
            <person name="Haridas S."/>
            <person name="LaButti K."/>
            <person name="Ohm R.A."/>
            <person name="Kues U."/>
            <person name="Blanchette R.A."/>
            <person name="Grigoriev I.V."/>
            <person name="Minto R.E."/>
            <person name="Hibbett D.S."/>
        </authorList>
    </citation>
    <scope>NUCLEOTIDE SEQUENCE [LARGE SCALE GENOMIC DNA]</scope>
    <source>
        <strain evidence="3 4">FP15055 ss-10</strain>
    </source>
</reference>
<name>A0A0D7B901_9AGAR</name>
<organism evidence="3 4">
    <name type="scientific">Cylindrobasidium torrendii FP15055 ss-10</name>
    <dbReference type="NCBI Taxonomy" id="1314674"/>
    <lineage>
        <taxon>Eukaryota</taxon>
        <taxon>Fungi</taxon>
        <taxon>Dikarya</taxon>
        <taxon>Basidiomycota</taxon>
        <taxon>Agaricomycotina</taxon>
        <taxon>Agaricomycetes</taxon>
        <taxon>Agaricomycetidae</taxon>
        <taxon>Agaricales</taxon>
        <taxon>Marasmiineae</taxon>
        <taxon>Physalacriaceae</taxon>
        <taxon>Cylindrobasidium</taxon>
    </lineage>
</organism>
<gene>
    <name evidence="3" type="ORF">CYLTODRAFT_422976</name>
</gene>
<evidence type="ECO:0000313" key="4">
    <source>
        <dbReference type="Proteomes" id="UP000054007"/>
    </source>
</evidence>
<keyword evidence="2" id="KW-0472">Membrane</keyword>
<dbReference type="STRING" id="1314674.A0A0D7B901"/>
<feature type="transmembrane region" description="Helical" evidence="2">
    <location>
        <begin position="231"/>
        <end position="249"/>
    </location>
</feature>
<feature type="region of interest" description="Disordered" evidence="1">
    <location>
        <begin position="340"/>
        <end position="360"/>
    </location>
</feature>
<feature type="transmembrane region" description="Helical" evidence="2">
    <location>
        <begin position="144"/>
        <end position="166"/>
    </location>
</feature>
<proteinExistence type="predicted"/>
<sequence>MSIAPASSYVVWSIVSISLYTFLIYHIRAFDNFKCLRWNNDKSGAFKRFMTYAYLINVPLLIVFSLGYTVIKYKEGDIVHPLLGIIPKPQELWSSAHRAAVFPLNLAFSVAWSLEMVVHLEELCFWLFLVTSQTNPQQNWFKTVYFKIWVVGSGAALIFMPLVAIFTRENKARNEACTFLAGGLGSLVITIWFLPVLWSFNSFLRTLKAEGVDKSTIVKLTKFHELNGIRIFFRFIFTIPLVMLGADGITSHPRINTHQVAVELLTILAALACGASSAITLVIFYPRSIENELDDASAPTPGRLTQSIDSDVESVISRLEPPPDSFDDGASIMKFEPVESTHAMSNSAPPSRLTSTPCRSATDASAFQAYRSNAVNPMVHNFTSPIDMDHRMMRGPRMMRPRDRNRPPSHLTFN</sequence>
<feature type="compositionally biased region" description="Polar residues" evidence="1">
    <location>
        <begin position="342"/>
        <end position="360"/>
    </location>
</feature>